<evidence type="ECO:0000313" key="2">
    <source>
        <dbReference type="EMBL" id="MCP1674539.1"/>
    </source>
</evidence>
<dbReference type="EMBL" id="JALJXV010000003">
    <property type="protein sequence ID" value="MCP1674539.1"/>
    <property type="molecule type" value="Genomic_DNA"/>
</dbReference>
<reference evidence="2" key="1">
    <citation type="submission" date="2022-03" db="EMBL/GenBank/DDBJ databases">
        <title>Genomic Encyclopedia of Type Strains, Phase III (KMG-III): the genomes of soil and plant-associated and newly described type strains.</title>
        <authorList>
            <person name="Whitman W."/>
        </authorList>
    </citation>
    <scope>NUCLEOTIDE SEQUENCE</scope>
    <source>
        <strain evidence="2">ANL 6-2</strain>
    </source>
</reference>
<comment type="caution">
    <text evidence="2">The sequence shown here is derived from an EMBL/GenBank/DDBJ whole genome shotgun (WGS) entry which is preliminary data.</text>
</comment>
<accession>A0AAE3KB94</accession>
<dbReference type="RefSeq" id="WP_253476609.1">
    <property type="nucleotide sequence ID" value="NZ_JALJXV010000003.1"/>
</dbReference>
<evidence type="ECO:0000313" key="3">
    <source>
        <dbReference type="Proteomes" id="UP001205843"/>
    </source>
</evidence>
<feature type="domain" description="Restriction system protein Mrr-like N-terminal" evidence="1">
    <location>
        <begin position="12"/>
        <end position="79"/>
    </location>
</feature>
<keyword evidence="3" id="KW-1185">Reference proteome</keyword>
<evidence type="ECO:0000259" key="1">
    <source>
        <dbReference type="Pfam" id="PF14338"/>
    </source>
</evidence>
<dbReference type="Pfam" id="PF14338">
    <property type="entry name" value="Mrr_N"/>
    <property type="match status" value="1"/>
</dbReference>
<dbReference type="Proteomes" id="UP001205843">
    <property type="component" value="Unassembled WGS sequence"/>
</dbReference>
<sequence>MIEGIAASGTTAGTHSHVADALALPEGEVSRRVEAGESGPVNAFKRRVRWMQQTLKQHGLVRNTRRGHWELTGRGRRSLALIRGGHMRIACMSSSRKVTLFISIARSLSMAARQLGLGPTPGALLSARRSRSRALASTFISMGERASCCG</sequence>
<protein>
    <recommendedName>
        <fullName evidence="1">Restriction system protein Mrr-like N-terminal domain-containing protein</fullName>
    </recommendedName>
</protein>
<dbReference type="InterPro" id="IPR025745">
    <property type="entry name" value="Mrr-like_N_dom"/>
</dbReference>
<proteinExistence type="predicted"/>
<organism evidence="2 3">
    <name type="scientific">Natronocella acetinitrilica</name>
    <dbReference type="NCBI Taxonomy" id="414046"/>
    <lineage>
        <taxon>Bacteria</taxon>
        <taxon>Pseudomonadati</taxon>
        <taxon>Pseudomonadota</taxon>
        <taxon>Gammaproteobacteria</taxon>
        <taxon>Chromatiales</taxon>
        <taxon>Ectothiorhodospiraceae</taxon>
        <taxon>Natronocella</taxon>
    </lineage>
</organism>
<name>A0AAE3KB94_9GAMM</name>
<gene>
    <name evidence="2" type="ORF">J2T57_001641</name>
</gene>
<dbReference type="AlphaFoldDB" id="A0AAE3KB94"/>